<dbReference type="SUPFAM" id="SSF55874">
    <property type="entry name" value="ATPase domain of HSP90 chaperone/DNA topoisomerase II/histidine kinase"/>
    <property type="match status" value="1"/>
</dbReference>
<dbReference type="CDD" id="cd00130">
    <property type="entry name" value="PAS"/>
    <property type="match status" value="1"/>
</dbReference>
<dbReference type="Pfam" id="PF00512">
    <property type="entry name" value="HisKA"/>
    <property type="match status" value="1"/>
</dbReference>
<dbReference type="InterPro" id="IPR004358">
    <property type="entry name" value="Sig_transdc_His_kin-like_C"/>
</dbReference>
<dbReference type="SMART" id="SM00091">
    <property type="entry name" value="PAS"/>
    <property type="match status" value="1"/>
</dbReference>
<dbReference type="PRINTS" id="PR00344">
    <property type="entry name" value="BCTRLSENSOR"/>
</dbReference>
<dbReference type="SMART" id="SM00448">
    <property type="entry name" value="REC"/>
    <property type="match status" value="1"/>
</dbReference>
<dbReference type="SUPFAM" id="SSF47384">
    <property type="entry name" value="Homodimeric domain of signal transducing histidine kinase"/>
    <property type="match status" value="1"/>
</dbReference>
<protein>
    <submittedName>
        <fullName evidence="6">Uncharacterized protein</fullName>
    </submittedName>
</protein>
<dbReference type="Pfam" id="PF02518">
    <property type="entry name" value="HATPase_c"/>
    <property type="match status" value="1"/>
</dbReference>
<dbReference type="NCBIfam" id="TIGR00229">
    <property type="entry name" value="sensory_box"/>
    <property type="match status" value="1"/>
</dbReference>
<dbReference type="Gene3D" id="1.10.287.130">
    <property type="match status" value="1"/>
</dbReference>
<dbReference type="CDD" id="cd17546">
    <property type="entry name" value="REC_hyHK_CKI1_RcsC-like"/>
    <property type="match status" value="1"/>
</dbReference>
<feature type="domain" description="Response regulatory" evidence="5">
    <location>
        <begin position="796"/>
        <end position="936"/>
    </location>
</feature>
<dbReference type="PANTHER" id="PTHR43719:SF31">
    <property type="entry name" value="HISTIDINE KINASE"/>
    <property type="match status" value="1"/>
</dbReference>
<dbReference type="GO" id="GO:0000155">
    <property type="term" value="F:phosphorelay sensor kinase activity"/>
    <property type="evidence" value="ECO:0007669"/>
    <property type="project" value="InterPro"/>
</dbReference>
<accession>A0A6G1KXE9</accession>
<dbReference type="Pfam" id="PF13188">
    <property type="entry name" value="PAS_8"/>
    <property type="match status" value="1"/>
</dbReference>
<sequence length="938" mass="104686">MDERPGISASRESSPACKFPAEDVADGLAHLSDGNAPRSWNDCIPRTDHNQHFLKCDYGRTSLGPIAQWGPALRLYASMVFADGRGAGVYWGRDKTAFYNEKFAATLGNKHPALMGHGLFEVFPEVEQMFGPICERAAATRQTFEVNDVHLFLQRNGYLEETFFIGQYIPLAGDSGEIEGFYNTVFESTQKRLEERRRRLVDKIAAIPTLSVKETLDNIGFPEGHPCAPQQLRLETSGEGAPIFREVRLSRKPCVLQATDERYRALFEGVLWCGFGEAPRELVICPLAISGTFLGFYLHGTNPRRPFDEVAERGVTDLVSRIQVKWVNAITTQEAQLREQMLQQKLGDSESRLRHMAQNAPAGMCQVNADRLISWANDQFYDITGHDRAKLGVVDFTSVLAHDEREKNLQWTEDLFNGSADSVREIRLQRHWTPPIKEDTEVEPSHAWMLVVCFPLVEDGKAKLLMGYVTDIRRRQEEFIDITSHEMRNPLSAITQLADGIARSLEPAHPETLQMWKSAAEESANAASTILACAAHQKRVIDGVLMLSRLESRMLSIDPVIGQPSKVVADKIRMFDGELAMHDTTISLVRDESYDALGADHLLIDVSRLTQILINLISNAIKFTSLQAKREIKVIYGQKKEWPSSLKTAFGELQMVPPKVTSPYNAALPELDANQERMYLYFCVQDTGPGLSARSIEKLFERFSQATPTAKTHAKYGGSGLGLYIVRELSEKQGGGVGVASQPGEGSVFAFYIETTAAKAVDQEPESLMLPSSSAPTESSNRPSTFLRPDQNCVFNILLVEDNLVNQKVLARQLEKAKCRVQVANHGKEALEKLEQADCWQAALNDHSTTSISTEALKIDIILMDIEMPVMNGLECTRCIRALEREKRISRRLPIMAVTANVRKEQQNMAFEAGVDGVLTKPFTVDGLLEKIREAVRG</sequence>
<evidence type="ECO:0000256" key="2">
    <source>
        <dbReference type="PROSITE-ProRule" id="PRU00169"/>
    </source>
</evidence>
<dbReference type="SUPFAM" id="SSF52172">
    <property type="entry name" value="CheY-like"/>
    <property type="match status" value="1"/>
</dbReference>
<dbReference type="Pfam" id="PF00072">
    <property type="entry name" value="Response_reg"/>
    <property type="match status" value="1"/>
</dbReference>
<dbReference type="InterPro" id="IPR003661">
    <property type="entry name" value="HisK_dim/P_dom"/>
</dbReference>
<evidence type="ECO:0000313" key="7">
    <source>
        <dbReference type="Proteomes" id="UP000799436"/>
    </source>
</evidence>
<feature type="domain" description="Histidine kinase" evidence="4">
    <location>
        <begin position="482"/>
        <end position="757"/>
    </location>
</feature>
<dbReference type="InterPro" id="IPR035965">
    <property type="entry name" value="PAS-like_dom_sf"/>
</dbReference>
<dbReference type="SMART" id="SM00388">
    <property type="entry name" value="HisKA"/>
    <property type="match status" value="1"/>
</dbReference>
<dbReference type="PROSITE" id="PS50110">
    <property type="entry name" value="RESPONSE_REGULATORY"/>
    <property type="match status" value="1"/>
</dbReference>
<dbReference type="InterPro" id="IPR050956">
    <property type="entry name" value="2C_system_His_kinase"/>
</dbReference>
<dbReference type="SMART" id="SM00387">
    <property type="entry name" value="HATPase_c"/>
    <property type="match status" value="1"/>
</dbReference>
<evidence type="ECO:0000256" key="1">
    <source>
        <dbReference type="ARBA" id="ARBA00022553"/>
    </source>
</evidence>
<dbReference type="InterPro" id="IPR000014">
    <property type="entry name" value="PAS"/>
</dbReference>
<dbReference type="InterPro" id="IPR036097">
    <property type="entry name" value="HisK_dim/P_sf"/>
</dbReference>
<dbReference type="Gene3D" id="3.30.450.20">
    <property type="entry name" value="PAS domain"/>
    <property type="match status" value="2"/>
</dbReference>
<gene>
    <name evidence="6" type="ORF">EJ03DRAFT_391703</name>
</gene>
<dbReference type="InterPro" id="IPR003594">
    <property type="entry name" value="HATPase_dom"/>
</dbReference>
<keyword evidence="7" id="KW-1185">Reference proteome</keyword>
<feature type="modified residue" description="4-aspartylphosphate" evidence="2">
    <location>
        <position position="865"/>
    </location>
</feature>
<name>A0A6G1KXE9_9PEZI</name>
<dbReference type="Gene3D" id="3.40.50.2300">
    <property type="match status" value="1"/>
</dbReference>
<organism evidence="6 7">
    <name type="scientific">Teratosphaeria nubilosa</name>
    <dbReference type="NCBI Taxonomy" id="161662"/>
    <lineage>
        <taxon>Eukaryota</taxon>
        <taxon>Fungi</taxon>
        <taxon>Dikarya</taxon>
        <taxon>Ascomycota</taxon>
        <taxon>Pezizomycotina</taxon>
        <taxon>Dothideomycetes</taxon>
        <taxon>Dothideomycetidae</taxon>
        <taxon>Mycosphaerellales</taxon>
        <taxon>Teratosphaeriaceae</taxon>
        <taxon>Teratosphaeria</taxon>
    </lineage>
</organism>
<dbReference type="AlphaFoldDB" id="A0A6G1KXE9"/>
<dbReference type="InterPro" id="IPR036890">
    <property type="entry name" value="HATPase_C_sf"/>
</dbReference>
<dbReference type="InterPro" id="IPR005467">
    <property type="entry name" value="His_kinase_dom"/>
</dbReference>
<evidence type="ECO:0000256" key="3">
    <source>
        <dbReference type="SAM" id="MobiDB-lite"/>
    </source>
</evidence>
<dbReference type="Proteomes" id="UP000799436">
    <property type="component" value="Unassembled WGS sequence"/>
</dbReference>
<dbReference type="OrthoDB" id="60033at2759"/>
<proteinExistence type="predicted"/>
<dbReference type="PROSITE" id="PS50109">
    <property type="entry name" value="HIS_KIN"/>
    <property type="match status" value="1"/>
</dbReference>
<reference evidence="6" key="1">
    <citation type="journal article" date="2020" name="Stud. Mycol.">
        <title>101 Dothideomycetes genomes: a test case for predicting lifestyles and emergence of pathogens.</title>
        <authorList>
            <person name="Haridas S."/>
            <person name="Albert R."/>
            <person name="Binder M."/>
            <person name="Bloem J."/>
            <person name="Labutti K."/>
            <person name="Salamov A."/>
            <person name="Andreopoulos B."/>
            <person name="Baker S."/>
            <person name="Barry K."/>
            <person name="Bills G."/>
            <person name="Bluhm B."/>
            <person name="Cannon C."/>
            <person name="Castanera R."/>
            <person name="Culley D."/>
            <person name="Daum C."/>
            <person name="Ezra D."/>
            <person name="Gonzalez J."/>
            <person name="Henrissat B."/>
            <person name="Kuo A."/>
            <person name="Liang C."/>
            <person name="Lipzen A."/>
            <person name="Lutzoni F."/>
            <person name="Magnuson J."/>
            <person name="Mondo S."/>
            <person name="Nolan M."/>
            <person name="Ohm R."/>
            <person name="Pangilinan J."/>
            <person name="Park H.-J."/>
            <person name="Ramirez L."/>
            <person name="Alfaro M."/>
            <person name="Sun H."/>
            <person name="Tritt A."/>
            <person name="Yoshinaga Y."/>
            <person name="Zwiers L.-H."/>
            <person name="Turgeon B."/>
            <person name="Goodwin S."/>
            <person name="Spatafora J."/>
            <person name="Crous P."/>
            <person name="Grigoriev I."/>
        </authorList>
    </citation>
    <scope>NUCLEOTIDE SEQUENCE</scope>
    <source>
        <strain evidence="6">CBS 116005</strain>
    </source>
</reference>
<dbReference type="EMBL" id="ML995901">
    <property type="protein sequence ID" value="KAF2765090.1"/>
    <property type="molecule type" value="Genomic_DNA"/>
</dbReference>
<dbReference type="InterPro" id="IPR001789">
    <property type="entry name" value="Sig_transdc_resp-reg_receiver"/>
</dbReference>
<evidence type="ECO:0000259" key="4">
    <source>
        <dbReference type="PROSITE" id="PS50109"/>
    </source>
</evidence>
<dbReference type="PANTHER" id="PTHR43719">
    <property type="entry name" value="TWO-COMPONENT HISTIDINE KINASE"/>
    <property type="match status" value="1"/>
</dbReference>
<feature type="compositionally biased region" description="Polar residues" evidence="3">
    <location>
        <begin position="770"/>
        <end position="784"/>
    </location>
</feature>
<keyword evidence="1 2" id="KW-0597">Phosphoprotein</keyword>
<evidence type="ECO:0000259" key="5">
    <source>
        <dbReference type="PROSITE" id="PS50110"/>
    </source>
</evidence>
<dbReference type="CDD" id="cd00082">
    <property type="entry name" value="HisKA"/>
    <property type="match status" value="1"/>
</dbReference>
<dbReference type="Gene3D" id="3.30.565.10">
    <property type="entry name" value="Histidine kinase-like ATPase, C-terminal domain"/>
    <property type="match status" value="1"/>
</dbReference>
<evidence type="ECO:0000313" key="6">
    <source>
        <dbReference type="EMBL" id="KAF2765090.1"/>
    </source>
</evidence>
<feature type="region of interest" description="Disordered" evidence="3">
    <location>
        <begin position="763"/>
        <end position="785"/>
    </location>
</feature>
<dbReference type="SUPFAM" id="SSF55785">
    <property type="entry name" value="PYP-like sensor domain (PAS domain)"/>
    <property type="match status" value="1"/>
</dbReference>
<dbReference type="InterPro" id="IPR011006">
    <property type="entry name" value="CheY-like_superfamily"/>
</dbReference>